<protein>
    <submittedName>
        <fullName evidence="1">Uncharacterized protein</fullName>
    </submittedName>
</protein>
<name>A0AAV4GMF0_9GAST</name>
<dbReference type="Proteomes" id="UP000762676">
    <property type="component" value="Unassembled WGS sequence"/>
</dbReference>
<dbReference type="EMBL" id="BMAT01012132">
    <property type="protein sequence ID" value="GFR86644.1"/>
    <property type="molecule type" value="Genomic_DNA"/>
</dbReference>
<keyword evidence="2" id="KW-1185">Reference proteome</keyword>
<sequence>MLSPRPASRQALTTQDNRARPCRAAVIVTPRSLSRVNSFRPTFVAQPVVAWKSRSNNNGSSISSGGILFSGPVPAVADFINRRQHLQQ</sequence>
<evidence type="ECO:0000313" key="2">
    <source>
        <dbReference type="Proteomes" id="UP000762676"/>
    </source>
</evidence>
<gene>
    <name evidence="1" type="ORF">ElyMa_006058000</name>
</gene>
<comment type="caution">
    <text evidence="1">The sequence shown here is derived from an EMBL/GenBank/DDBJ whole genome shotgun (WGS) entry which is preliminary data.</text>
</comment>
<evidence type="ECO:0000313" key="1">
    <source>
        <dbReference type="EMBL" id="GFR86644.1"/>
    </source>
</evidence>
<proteinExistence type="predicted"/>
<reference evidence="1 2" key="1">
    <citation type="journal article" date="2021" name="Elife">
        <title>Chloroplast acquisition without the gene transfer in kleptoplastic sea slugs, Plakobranchus ocellatus.</title>
        <authorList>
            <person name="Maeda T."/>
            <person name="Takahashi S."/>
            <person name="Yoshida T."/>
            <person name="Shimamura S."/>
            <person name="Takaki Y."/>
            <person name="Nagai Y."/>
            <person name="Toyoda A."/>
            <person name="Suzuki Y."/>
            <person name="Arimoto A."/>
            <person name="Ishii H."/>
            <person name="Satoh N."/>
            <person name="Nishiyama T."/>
            <person name="Hasebe M."/>
            <person name="Maruyama T."/>
            <person name="Minagawa J."/>
            <person name="Obokata J."/>
            <person name="Shigenobu S."/>
        </authorList>
    </citation>
    <scope>NUCLEOTIDE SEQUENCE [LARGE SCALE GENOMIC DNA]</scope>
</reference>
<accession>A0AAV4GMF0</accession>
<organism evidence="1 2">
    <name type="scientific">Elysia marginata</name>
    <dbReference type="NCBI Taxonomy" id="1093978"/>
    <lineage>
        <taxon>Eukaryota</taxon>
        <taxon>Metazoa</taxon>
        <taxon>Spiralia</taxon>
        <taxon>Lophotrochozoa</taxon>
        <taxon>Mollusca</taxon>
        <taxon>Gastropoda</taxon>
        <taxon>Heterobranchia</taxon>
        <taxon>Euthyneura</taxon>
        <taxon>Panpulmonata</taxon>
        <taxon>Sacoglossa</taxon>
        <taxon>Placobranchoidea</taxon>
        <taxon>Plakobranchidae</taxon>
        <taxon>Elysia</taxon>
    </lineage>
</organism>
<dbReference type="AlphaFoldDB" id="A0AAV4GMF0"/>